<protein>
    <submittedName>
        <fullName evidence="1">Uncharacterized protein</fullName>
    </submittedName>
</protein>
<accession>A0ABS3JME4</accession>
<gene>
    <name evidence="1" type="ORF">J2I46_21465</name>
</gene>
<dbReference type="EMBL" id="JAFMYW010000007">
    <property type="protein sequence ID" value="MBO0951169.1"/>
    <property type="molecule type" value="Genomic_DNA"/>
</dbReference>
<evidence type="ECO:0000313" key="1">
    <source>
        <dbReference type="EMBL" id="MBO0951169.1"/>
    </source>
</evidence>
<organism evidence="1 2">
    <name type="scientific">Fibrella forsythiae</name>
    <dbReference type="NCBI Taxonomy" id="2817061"/>
    <lineage>
        <taxon>Bacteria</taxon>
        <taxon>Pseudomonadati</taxon>
        <taxon>Bacteroidota</taxon>
        <taxon>Cytophagia</taxon>
        <taxon>Cytophagales</taxon>
        <taxon>Spirosomataceae</taxon>
        <taxon>Fibrella</taxon>
    </lineage>
</organism>
<dbReference type="RefSeq" id="WP_207331124.1">
    <property type="nucleotide sequence ID" value="NZ_JAFMYW010000007.1"/>
</dbReference>
<proteinExistence type="predicted"/>
<comment type="caution">
    <text evidence="1">The sequence shown here is derived from an EMBL/GenBank/DDBJ whole genome shotgun (WGS) entry which is preliminary data.</text>
</comment>
<reference evidence="1 2" key="1">
    <citation type="submission" date="2021-03" db="EMBL/GenBank/DDBJ databases">
        <title>Fibrella sp. HMF5405 genome sequencing and assembly.</title>
        <authorList>
            <person name="Kang H."/>
            <person name="Kim H."/>
            <person name="Bae S."/>
            <person name="Joh K."/>
        </authorList>
    </citation>
    <scope>NUCLEOTIDE SEQUENCE [LARGE SCALE GENOMIC DNA]</scope>
    <source>
        <strain evidence="1 2">HMF5405</strain>
    </source>
</reference>
<evidence type="ECO:0000313" key="2">
    <source>
        <dbReference type="Proteomes" id="UP000664628"/>
    </source>
</evidence>
<sequence>MSIKQSNVPTQVWRDSPIKVWIVHKNGSVNNTMVVFPWKTTRERTKKFASIKKVLANYRGAPIKECRFYDKEFNENSLLGYMDEHGRYHGGVAFVNDLRY</sequence>
<dbReference type="Proteomes" id="UP000664628">
    <property type="component" value="Unassembled WGS sequence"/>
</dbReference>
<name>A0ABS3JME4_9BACT</name>
<keyword evidence="2" id="KW-1185">Reference proteome</keyword>